<dbReference type="STRING" id="7897.ENSLACP00000021102"/>
<evidence type="ECO:0000256" key="8">
    <source>
        <dbReference type="ARBA" id="ARBA00023065"/>
    </source>
</evidence>
<evidence type="ECO:0000256" key="2">
    <source>
        <dbReference type="ARBA" id="ARBA00006434"/>
    </source>
</evidence>
<dbReference type="FunCoup" id="H3BGT1">
    <property type="interactions" value="39"/>
</dbReference>
<feature type="transmembrane region" description="Helical" evidence="12">
    <location>
        <begin position="16"/>
        <end position="35"/>
    </location>
</feature>
<dbReference type="eggNOG" id="KOG2349">
    <property type="taxonomic scope" value="Eukaryota"/>
</dbReference>
<keyword evidence="8" id="KW-0406">Ion transport</keyword>
<dbReference type="InterPro" id="IPR038377">
    <property type="entry name" value="Na/Glc_symporter_sf"/>
</dbReference>
<feature type="transmembrane region" description="Helical" evidence="12">
    <location>
        <begin position="518"/>
        <end position="539"/>
    </location>
</feature>
<feature type="transmembrane region" description="Helical" evidence="12">
    <location>
        <begin position="163"/>
        <end position="183"/>
    </location>
</feature>
<dbReference type="InParanoid" id="H3BGT1"/>
<name>H3BGT1_LATCH</name>
<feature type="transmembrane region" description="Helical" evidence="12">
    <location>
        <begin position="281"/>
        <end position="306"/>
    </location>
</feature>
<dbReference type="EMBL" id="AFYH01014092">
    <property type="status" value="NOT_ANNOTATED_CDS"/>
    <property type="molecule type" value="Genomic_DNA"/>
</dbReference>
<evidence type="ECO:0000256" key="1">
    <source>
        <dbReference type="ARBA" id="ARBA00004651"/>
    </source>
</evidence>
<feature type="transmembrane region" description="Helical" evidence="12">
    <location>
        <begin position="55"/>
        <end position="74"/>
    </location>
</feature>
<evidence type="ECO:0000256" key="12">
    <source>
        <dbReference type="SAM" id="Phobius"/>
    </source>
</evidence>
<keyword evidence="6 12" id="KW-1133">Transmembrane helix</keyword>
<keyword evidence="10" id="KW-0739">Sodium transport</keyword>
<dbReference type="HOGENOM" id="CLU_018808_11_1_1"/>
<evidence type="ECO:0000313" key="13">
    <source>
        <dbReference type="Ensembl" id="ENSLACP00000021102.1"/>
    </source>
</evidence>
<feature type="transmembrane region" description="Helical" evidence="12">
    <location>
        <begin position="241"/>
        <end position="260"/>
    </location>
</feature>
<dbReference type="Proteomes" id="UP000008672">
    <property type="component" value="Unassembled WGS sequence"/>
</dbReference>
<dbReference type="Gene3D" id="1.20.1730.10">
    <property type="entry name" value="Sodium/glucose cotransporter"/>
    <property type="match status" value="1"/>
</dbReference>
<proteinExistence type="inferred from homology"/>
<evidence type="ECO:0000313" key="14">
    <source>
        <dbReference type="Proteomes" id="UP000008672"/>
    </source>
</evidence>
<dbReference type="Ensembl" id="ENSLACT00000021242.1">
    <property type="protein sequence ID" value="ENSLACP00000021102.1"/>
    <property type="gene ID" value="ENSLACG00000018539.1"/>
</dbReference>
<keyword evidence="7" id="KW-0915">Sodium</keyword>
<keyword evidence="9 12" id="KW-0472">Membrane</keyword>
<protein>
    <submittedName>
        <fullName evidence="13">Solute carrier family 5 member 8, like</fullName>
    </submittedName>
</protein>
<comment type="similarity">
    <text evidence="2 11">Belongs to the sodium:solute symporter (SSF) (TC 2.A.21) family.</text>
</comment>
<reference evidence="14" key="1">
    <citation type="submission" date="2011-08" db="EMBL/GenBank/DDBJ databases">
        <title>The draft genome of Latimeria chalumnae.</title>
        <authorList>
            <person name="Di Palma F."/>
            <person name="Alfoldi J."/>
            <person name="Johnson J."/>
            <person name="Berlin A."/>
            <person name="Gnerre S."/>
            <person name="Jaffe D."/>
            <person name="MacCallum I."/>
            <person name="Young S."/>
            <person name="Walker B.J."/>
            <person name="Lander E."/>
            <person name="Lindblad-Toh K."/>
        </authorList>
    </citation>
    <scope>NUCLEOTIDE SEQUENCE [LARGE SCALE GENOMIC DNA]</scope>
    <source>
        <strain evidence="14">Wild caught</strain>
    </source>
</reference>
<feature type="transmembrane region" description="Helical" evidence="12">
    <location>
        <begin position="86"/>
        <end position="109"/>
    </location>
</feature>
<dbReference type="EMBL" id="AFYH01014091">
    <property type="status" value="NOT_ANNOTATED_CDS"/>
    <property type="molecule type" value="Genomic_DNA"/>
</dbReference>
<dbReference type="GO" id="GO:0070062">
    <property type="term" value="C:extracellular exosome"/>
    <property type="evidence" value="ECO:0007669"/>
    <property type="project" value="TreeGrafter"/>
</dbReference>
<dbReference type="GO" id="GO:0005343">
    <property type="term" value="F:organic acid:sodium symporter activity"/>
    <property type="evidence" value="ECO:0007669"/>
    <property type="project" value="TreeGrafter"/>
</dbReference>
<evidence type="ECO:0000256" key="6">
    <source>
        <dbReference type="ARBA" id="ARBA00022989"/>
    </source>
</evidence>
<reference evidence="13" key="3">
    <citation type="submission" date="2025-09" db="UniProtKB">
        <authorList>
            <consortium name="Ensembl"/>
        </authorList>
    </citation>
    <scope>IDENTIFICATION</scope>
</reference>
<feature type="transmembrane region" description="Helical" evidence="12">
    <location>
        <begin position="440"/>
        <end position="463"/>
    </location>
</feature>
<gene>
    <name evidence="13" type="primary">SLC5A8L</name>
</gene>
<keyword evidence="14" id="KW-1185">Reference proteome</keyword>
<comment type="subcellular location">
    <subcellularLocation>
        <location evidence="1">Cell membrane</location>
        <topology evidence="1">Multi-pass membrane protein</topology>
    </subcellularLocation>
</comment>
<evidence type="ECO:0000256" key="3">
    <source>
        <dbReference type="ARBA" id="ARBA00022448"/>
    </source>
</evidence>
<dbReference type="EMBL" id="AFYH01014090">
    <property type="status" value="NOT_ANNOTATED_CDS"/>
    <property type="molecule type" value="Genomic_DNA"/>
</dbReference>
<organism evidence="13 14">
    <name type="scientific">Latimeria chalumnae</name>
    <name type="common">Coelacanth</name>
    <dbReference type="NCBI Taxonomy" id="7897"/>
    <lineage>
        <taxon>Eukaryota</taxon>
        <taxon>Metazoa</taxon>
        <taxon>Chordata</taxon>
        <taxon>Craniata</taxon>
        <taxon>Vertebrata</taxon>
        <taxon>Euteleostomi</taxon>
        <taxon>Coelacanthiformes</taxon>
        <taxon>Coelacanthidae</taxon>
        <taxon>Latimeria</taxon>
    </lineage>
</organism>
<dbReference type="GO" id="GO:0015730">
    <property type="term" value="P:propanoate transmembrane transport"/>
    <property type="evidence" value="ECO:0007669"/>
    <property type="project" value="TreeGrafter"/>
</dbReference>
<evidence type="ECO:0000256" key="9">
    <source>
        <dbReference type="ARBA" id="ARBA00023136"/>
    </source>
</evidence>
<dbReference type="PROSITE" id="PS50283">
    <property type="entry name" value="NA_SOLUT_SYMP_3"/>
    <property type="match status" value="1"/>
</dbReference>
<keyword evidence="5 12" id="KW-0812">Transmembrane</keyword>
<dbReference type="PANTHER" id="PTHR42985">
    <property type="entry name" value="SODIUM-COUPLED MONOCARBOXYLATE TRANSPORTER"/>
    <property type="match status" value="1"/>
</dbReference>
<dbReference type="InterPro" id="IPR001734">
    <property type="entry name" value="Na/solute_symporter"/>
</dbReference>
<keyword evidence="4" id="KW-1003">Cell membrane</keyword>
<reference evidence="13" key="2">
    <citation type="submission" date="2025-08" db="UniProtKB">
        <authorList>
            <consortium name="Ensembl"/>
        </authorList>
    </citation>
    <scope>IDENTIFICATION</scope>
</reference>
<feature type="transmembrane region" description="Helical" evidence="12">
    <location>
        <begin position="195"/>
        <end position="221"/>
    </location>
</feature>
<dbReference type="GO" id="GO:0005886">
    <property type="term" value="C:plasma membrane"/>
    <property type="evidence" value="ECO:0007669"/>
    <property type="project" value="UniProtKB-SubCell"/>
</dbReference>
<feature type="transmembrane region" description="Helical" evidence="12">
    <location>
        <begin position="409"/>
        <end position="433"/>
    </location>
</feature>
<evidence type="ECO:0000256" key="11">
    <source>
        <dbReference type="RuleBase" id="RU362091"/>
    </source>
</evidence>
<dbReference type="InterPro" id="IPR051163">
    <property type="entry name" value="Sodium:Solute_Symporter_SSF"/>
</dbReference>
<evidence type="ECO:0000256" key="7">
    <source>
        <dbReference type="ARBA" id="ARBA00023053"/>
    </source>
</evidence>
<feature type="transmembrane region" description="Helical" evidence="12">
    <location>
        <begin position="130"/>
        <end position="151"/>
    </location>
</feature>
<dbReference type="AlphaFoldDB" id="H3BGT1"/>
<dbReference type="GeneTree" id="ENSGT00940000165906"/>
<keyword evidence="3" id="KW-0813">Transport</keyword>
<dbReference type="PANTHER" id="PTHR42985:SF25">
    <property type="entry name" value="SODIUM-COUPLED MONOCARBOXYLATE TRANSPORTER 1"/>
    <property type="match status" value="1"/>
</dbReference>
<dbReference type="OMA" id="GFFSHTM"/>
<dbReference type="NCBIfam" id="TIGR00813">
    <property type="entry name" value="sss"/>
    <property type="match status" value="1"/>
</dbReference>
<accession>H3BGT1</accession>
<evidence type="ECO:0000256" key="5">
    <source>
        <dbReference type="ARBA" id="ARBA00022692"/>
    </source>
</evidence>
<evidence type="ECO:0000256" key="10">
    <source>
        <dbReference type="ARBA" id="ARBA00023201"/>
    </source>
</evidence>
<feature type="transmembrane region" description="Helical" evidence="12">
    <location>
        <begin position="383"/>
        <end position="403"/>
    </location>
</feature>
<evidence type="ECO:0000256" key="4">
    <source>
        <dbReference type="ARBA" id="ARBA00022475"/>
    </source>
</evidence>
<dbReference type="Pfam" id="PF00474">
    <property type="entry name" value="SSF"/>
    <property type="match status" value="1"/>
</dbReference>
<sequence>MVSQNGVVAQFSVWDYVVFAVILLVAAGIGIYQALAGRGERSSGQFLLGGRQMTAVPVALSLTASFMSGITVIGTPAEAYRFGIKFWLFAFSYAIMSVISAEVFLPLFYRLGITSTYEYLEMRFNRYVRLIGTSMFILQTILYTGMVIYAPALALNQITGLDLWGVIIVTGVVCTIYCSVGGLKAVVWTDVFQMIVMLSGFLAVIIQGSIIQGGMSTIWNISYHGGRLDVWDFDPDPLKRHTFWTIVIGGSLLWASIYAINQSQVQRYISCKSQLQAKLSLYINMVGLWITVSLAMLAGLTMYSIYHTCDPLTANWVGASDQLLPYLVMDILGQFPGVPGLFVAAAYSGTLSTVSSSVNALATVTAEDFIKPYKLLTDQKLSWILKGLSVLYGAVCIAMAGLSSLMGSILQAALSIFGIIGGPLLGLFVLGMFFPCGNAIGGLSGLLVGLVITLWVGIGSQIYPPLPERTLPLPLSTAGCFFNSTQAPVLGTESPWTTTGFYPVFRPPLADTWYSLSYLYFCPLGLLISLILGIVVSLLTGRGRKQTVDPNLLQTDSCNSFKNKLFCNCFKKKKKKLFPPPEYEVKQKTTEVFASGKENLGFSFMETDNQEKQEKVPTTYS</sequence>